<organism evidence="6 7">
    <name type="scientific">Lacihabitans lacunae</name>
    <dbReference type="NCBI Taxonomy" id="1028214"/>
    <lineage>
        <taxon>Bacteria</taxon>
        <taxon>Pseudomonadati</taxon>
        <taxon>Bacteroidota</taxon>
        <taxon>Cytophagia</taxon>
        <taxon>Cytophagales</taxon>
        <taxon>Leadbetterellaceae</taxon>
        <taxon>Lacihabitans</taxon>
    </lineage>
</organism>
<comment type="caution">
    <text evidence="6">The sequence shown here is derived from an EMBL/GenBank/DDBJ whole genome shotgun (WGS) entry which is preliminary data.</text>
</comment>
<evidence type="ECO:0000256" key="3">
    <source>
        <dbReference type="ARBA" id="ARBA00023163"/>
    </source>
</evidence>
<proteinExistence type="predicted"/>
<gene>
    <name evidence="6" type="ORF">ACFOOI_10455</name>
</gene>
<dbReference type="Pfam" id="PF13545">
    <property type="entry name" value="HTH_Crp_2"/>
    <property type="match status" value="1"/>
</dbReference>
<dbReference type="InterPro" id="IPR050397">
    <property type="entry name" value="Env_Response_Regulators"/>
</dbReference>
<dbReference type="InterPro" id="IPR036388">
    <property type="entry name" value="WH-like_DNA-bd_sf"/>
</dbReference>
<keyword evidence="1" id="KW-0805">Transcription regulation</keyword>
<dbReference type="EMBL" id="JBHRYQ010000001">
    <property type="protein sequence ID" value="MFC3811076.1"/>
    <property type="molecule type" value="Genomic_DNA"/>
</dbReference>
<dbReference type="Gene3D" id="1.10.10.10">
    <property type="entry name" value="Winged helix-like DNA-binding domain superfamily/Winged helix DNA-binding domain"/>
    <property type="match status" value="1"/>
</dbReference>
<keyword evidence="7" id="KW-1185">Reference proteome</keyword>
<protein>
    <submittedName>
        <fullName evidence="6">Crp/Fnr family transcriptional regulator</fullName>
    </submittedName>
</protein>
<evidence type="ECO:0000259" key="4">
    <source>
        <dbReference type="PROSITE" id="PS50042"/>
    </source>
</evidence>
<dbReference type="SUPFAM" id="SSF46785">
    <property type="entry name" value="Winged helix' DNA-binding domain"/>
    <property type="match status" value="1"/>
</dbReference>
<reference evidence="7" key="1">
    <citation type="journal article" date="2019" name="Int. J. Syst. Evol. Microbiol.">
        <title>The Global Catalogue of Microorganisms (GCM) 10K type strain sequencing project: providing services to taxonomists for standard genome sequencing and annotation.</title>
        <authorList>
            <consortium name="The Broad Institute Genomics Platform"/>
            <consortium name="The Broad Institute Genome Sequencing Center for Infectious Disease"/>
            <person name="Wu L."/>
            <person name="Ma J."/>
        </authorList>
    </citation>
    <scope>NUCLEOTIDE SEQUENCE [LARGE SCALE GENOMIC DNA]</scope>
    <source>
        <strain evidence="7">CECT 7956</strain>
    </source>
</reference>
<dbReference type="SMART" id="SM00100">
    <property type="entry name" value="cNMP"/>
    <property type="match status" value="1"/>
</dbReference>
<name>A0ABV7YW06_9BACT</name>
<dbReference type="Pfam" id="PF00027">
    <property type="entry name" value="cNMP_binding"/>
    <property type="match status" value="1"/>
</dbReference>
<dbReference type="InterPro" id="IPR000595">
    <property type="entry name" value="cNMP-bd_dom"/>
</dbReference>
<dbReference type="Gene3D" id="2.60.120.10">
    <property type="entry name" value="Jelly Rolls"/>
    <property type="match status" value="1"/>
</dbReference>
<evidence type="ECO:0000256" key="1">
    <source>
        <dbReference type="ARBA" id="ARBA00023015"/>
    </source>
</evidence>
<evidence type="ECO:0000313" key="7">
    <source>
        <dbReference type="Proteomes" id="UP001595616"/>
    </source>
</evidence>
<dbReference type="InterPro" id="IPR036390">
    <property type="entry name" value="WH_DNA-bd_sf"/>
</dbReference>
<dbReference type="PROSITE" id="PS50042">
    <property type="entry name" value="CNMP_BINDING_3"/>
    <property type="match status" value="1"/>
</dbReference>
<sequence length="230" mass="26990">MLQTSQYWYLHDHPLFDALSSQDLKEICYISKYKTARKGEIIFFSEENQDRVFTLKKGSIKIVKVDEEGNELVKDILKKGDMFGQLALSHNSEDEYAVVISESVVFCSFKSSDFEKFIQQNPDLALKYTKWIGFWFRRLENRFSNIMFKDVRSRLLHFFYDFAKDQEIDENGIVVLPNYLTHQDISSLICSTRQTVTSLLNTLKSEEMIDYSRKEMSVNLPKIKASLKIK</sequence>
<feature type="domain" description="HTH crp-type" evidence="5">
    <location>
        <begin position="149"/>
        <end position="222"/>
    </location>
</feature>
<dbReference type="InterPro" id="IPR012318">
    <property type="entry name" value="HTH_CRP"/>
</dbReference>
<dbReference type="SUPFAM" id="SSF51206">
    <property type="entry name" value="cAMP-binding domain-like"/>
    <property type="match status" value="1"/>
</dbReference>
<dbReference type="RefSeq" id="WP_379837759.1">
    <property type="nucleotide sequence ID" value="NZ_JBHRYQ010000001.1"/>
</dbReference>
<accession>A0ABV7YW06</accession>
<feature type="domain" description="Cyclic nucleotide-binding" evidence="4">
    <location>
        <begin position="15"/>
        <end position="124"/>
    </location>
</feature>
<keyword evidence="2" id="KW-0238">DNA-binding</keyword>
<dbReference type="InterPro" id="IPR014710">
    <property type="entry name" value="RmlC-like_jellyroll"/>
</dbReference>
<keyword evidence="3" id="KW-0804">Transcription</keyword>
<evidence type="ECO:0000259" key="5">
    <source>
        <dbReference type="PROSITE" id="PS51063"/>
    </source>
</evidence>
<evidence type="ECO:0000256" key="2">
    <source>
        <dbReference type="ARBA" id="ARBA00023125"/>
    </source>
</evidence>
<dbReference type="PANTHER" id="PTHR24567:SF26">
    <property type="entry name" value="REGULATORY PROTEIN YEIL"/>
    <property type="match status" value="1"/>
</dbReference>
<dbReference type="Proteomes" id="UP001595616">
    <property type="component" value="Unassembled WGS sequence"/>
</dbReference>
<dbReference type="PANTHER" id="PTHR24567">
    <property type="entry name" value="CRP FAMILY TRANSCRIPTIONAL REGULATORY PROTEIN"/>
    <property type="match status" value="1"/>
</dbReference>
<evidence type="ECO:0000313" key="6">
    <source>
        <dbReference type="EMBL" id="MFC3811076.1"/>
    </source>
</evidence>
<dbReference type="PROSITE" id="PS51063">
    <property type="entry name" value="HTH_CRP_2"/>
    <property type="match status" value="1"/>
</dbReference>
<dbReference type="CDD" id="cd00038">
    <property type="entry name" value="CAP_ED"/>
    <property type="match status" value="1"/>
</dbReference>
<dbReference type="InterPro" id="IPR018490">
    <property type="entry name" value="cNMP-bd_dom_sf"/>
</dbReference>